<proteinExistence type="predicted"/>
<evidence type="ECO:0000313" key="2">
    <source>
        <dbReference type="Proteomes" id="UP000274131"/>
    </source>
</evidence>
<reference evidence="3" key="1">
    <citation type="submission" date="2017-02" db="UniProtKB">
        <authorList>
            <consortium name="WormBaseParasite"/>
        </authorList>
    </citation>
    <scope>IDENTIFICATION</scope>
</reference>
<protein>
    <submittedName>
        <fullName evidence="1 3">Uncharacterized protein</fullName>
    </submittedName>
</protein>
<keyword evidence="2" id="KW-1185">Reference proteome</keyword>
<accession>A0A0N4UW46</accession>
<organism evidence="3">
    <name type="scientific">Enterobius vermicularis</name>
    <name type="common">Human pinworm</name>
    <dbReference type="NCBI Taxonomy" id="51028"/>
    <lineage>
        <taxon>Eukaryota</taxon>
        <taxon>Metazoa</taxon>
        <taxon>Ecdysozoa</taxon>
        <taxon>Nematoda</taxon>
        <taxon>Chromadorea</taxon>
        <taxon>Rhabditida</taxon>
        <taxon>Spirurina</taxon>
        <taxon>Oxyuridomorpha</taxon>
        <taxon>Oxyuroidea</taxon>
        <taxon>Oxyuridae</taxon>
        <taxon>Enterobius</taxon>
    </lineage>
</organism>
<reference evidence="1 2" key="2">
    <citation type="submission" date="2018-10" db="EMBL/GenBank/DDBJ databases">
        <authorList>
            <consortium name="Pathogen Informatics"/>
        </authorList>
    </citation>
    <scope>NUCLEOTIDE SEQUENCE [LARGE SCALE GENOMIC DNA]</scope>
</reference>
<name>A0A0N4UW46_ENTVE</name>
<dbReference type="WBParaSite" id="EVEC_0000169601-mRNA-1">
    <property type="protein sequence ID" value="EVEC_0000169601-mRNA-1"/>
    <property type="gene ID" value="EVEC_0000169601"/>
</dbReference>
<dbReference type="Proteomes" id="UP000274131">
    <property type="component" value="Unassembled WGS sequence"/>
</dbReference>
<evidence type="ECO:0000313" key="3">
    <source>
        <dbReference type="WBParaSite" id="EVEC_0000169601-mRNA-1"/>
    </source>
</evidence>
<sequence>MTLEEVILVAVQLFPLHGLKTQSLQILNGKVVYVVVVNLIIEIVQVIPVVDPVVDPVLDPVKVVVSFVDATEEDGIVVLLVVDKGG</sequence>
<evidence type="ECO:0000313" key="1">
    <source>
        <dbReference type="EMBL" id="VDD86261.1"/>
    </source>
</evidence>
<dbReference type="EMBL" id="UXUI01007206">
    <property type="protein sequence ID" value="VDD86261.1"/>
    <property type="molecule type" value="Genomic_DNA"/>
</dbReference>
<gene>
    <name evidence="1" type="ORF">EVEC_LOCUS1404</name>
</gene>
<dbReference type="AlphaFoldDB" id="A0A0N4UW46"/>